<keyword evidence="8" id="KW-1185">Reference proteome</keyword>
<dbReference type="RefSeq" id="WP_012234801.1">
    <property type="nucleotide sequence ID" value="NC_010162.1"/>
</dbReference>
<accession>A9FVY9</accession>
<dbReference type="STRING" id="448385.sce2167"/>
<dbReference type="InterPro" id="IPR036388">
    <property type="entry name" value="WH-like_DNA-bd_sf"/>
</dbReference>
<dbReference type="InterPro" id="IPR007627">
    <property type="entry name" value="RNA_pol_sigma70_r2"/>
</dbReference>
<dbReference type="Pfam" id="PF04542">
    <property type="entry name" value="Sigma70_r2"/>
    <property type="match status" value="1"/>
</dbReference>
<evidence type="ECO:0000259" key="6">
    <source>
        <dbReference type="Pfam" id="PF08281"/>
    </source>
</evidence>
<evidence type="ECO:0000256" key="2">
    <source>
        <dbReference type="ARBA" id="ARBA00023015"/>
    </source>
</evidence>
<name>A9FVY9_SORC5</name>
<dbReference type="SUPFAM" id="SSF88946">
    <property type="entry name" value="Sigma2 domain of RNA polymerase sigma factors"/>
    <property type="match status" value="1"/>
</dbReference>
<dbReference type="PANTHER" id="PTHR43133:SF51">
    <property type="entry name" value="RNA POLYMERASE SIGMA FACTOR"/>
    <property type="match status" value="1"/>
</dbReference>
<dbReference type="GO" id="GO:0016987">
    <property type="term" value="F:sigma factor activity"/>
    <property type="evidence" value="ECO:0007669"/>
    <property type="project" value="UniProtKB-KW"/>
</dbReference>
<dbReference type="eggNOG" id="COG1595">
    <property type="taxonomic scope" value="Bacteria"/>
</dbReference>
<dbReference type="Pfam" id="PF08281">
    <property type="entry name" value="Sigma70_r4_2"/>
    <property type="match status" value="1"/>
</dbReference>
<dbReference type="KEGG" id="scl:sce2167"/>
<dbReference type="PANTHER" id="PTHR43133">
    <property type="entry name" value="RNA POLYMERASE ECF-TYPE SIGMA FACTO"/>
    <property type="match status" value="1"/>
</dbReference>
<evidence type="ECO:0000256" key="4">
    <source>
        <dbReference type="ARBA" id="ARBA00023163"/>
    </source>
</evidence>
<dbReference type="InterPro" id="IPR013325">
    <property type="entry name" value="RNA_pol_sigma_r2"/>
</dbReference>
<evidence type="ECO:0000256" key="3">
    <source>
        <dbReference type="ARBA" id="ARBA00023082"/>
    </source>
</evidence>
<sequence>MSEAALDALAIRARAGDREALEALVRGLQDTLFRLARRFLGHPEDARDATQEILILIVTKLSTFRGESSISTWAYRVACRHLLRARATYRRLTFEQLVDEDLAKAPNAIGAEALESAEARLLEEEVFLGCTQAMLQALDRPLRIAFVLGGICELESADAAYALGITEAAFRKRLSRARAALDAFVSKHCGVANPANPCRCAFQVNHNVALGRLNPRGLRHAKPTERTSLEALQALGEIRAARRSLELYRAQPAFTSPEDLAARVRSMIAIGRGSRIFDA</sequence>
<feature type="domain" description="RNA polymerase sigma-70 region 2" evidence="5">
    <location>
        <begin position="24"/>
        <end position="90"/>
    </location>
</feature>
<dbReference type="HOGENOM" id="CLU_047691_0_0_7"/>
<keyword evidence="2" id="KW-0805">Transcription regulation</keyword>
<dbReference type="InterPro" id="IPR014284">
    <property type="entry name" value="RNA_pol_sigma-70_dom"/>
</dbReference>
<evidence type="ECO:0000313" key="7">
    <source>
        <dbReference type="EMBL" id="CAN92326.1"/>
    </source>
</evidence>
<evidence type="ECO:0000256" key="1">
    <source>
        <dbReference type="ARBA" id="ARBA00010641"/>
    </source>
</evidence>
<dbReference type="Proteomes" id="UP000002139">
    <property type="component" value="Chromosome"/>
</dbReference>
<dbReference type="OrthoDB" id="9780326at2"/>
<dbReference type="GO" id="GO:0006352">
    <property type="term" value="P:DNA-templated transcription initiation"/>
    <property type="evidence" value="ECO:0007669"/>
    <property type="project" value="InterPro"/>
</dbReference>
<dbReference type="AlphaFoldDB" id="A9FVY9"/>
<reference evidence="7 8" key="1">
    <citation type="journal article" date="2007" name="Nat. Biotechnol.">
        <title>Complete genome sequence of the myxobacterium Sorangium cellulosum.</title>
        <authorList>
            <person name="Schneiker S."/>
            <person name="Perlova O."/>
            <person name="Kaiser O."/>
            <person name="Gerth K."/>
            <person name="Alici A."/>
            <person name="Altmeyer M.O."/>
            <person name="Bartels D."/>
            <person name="Bekel T."/>
            <person name="Beyer S."/>
            <person name="Bode E."/>
            <person name="Bode H.B."/>
            <person name="Bolten C.J."/>
            <person name="Choudhuri J.V."/>
            <person name="Doss S."/>
            <person name="Elnakady Y.A."/>
            <person name="Frank B."/>
            <person name="Gaigalat L."/>
            <person name="Goesmann A."/>
            <person name="Groeger C."/>
            <person name="Gross F."/>
            <person name="Jelsbak L."/>
            <person name="Jelsbak L."/>
            <person name="Kalinowski J."/>
            <person name="Kegler C."/>
            <person name="Knauber T."/>
            <person name="Konietzny S."/>
            <person name="Kopp M."/>
            <person name="Krause L."/>
            <person name="Krug D."/>
            <person name="Linke B."/>
            <person name="Mahmud T."/>
            <person name="Martinez-Arias R."/>
            <person name="McHardy A.C."/>
            <person name="Merai M."/>
            <person name="Meyer F."/>
            <person name="Mormann S."/>
            <person name="Munoz-Dorado J."/>
            <person name="Perez J."/>
            <person name="Pradella S."/>
            <person name="Rachid S."/>
            <person name="Raddatz G."/>
            <person name="Rosenau F."/>
            <person name="Rueckert C."/>
            <person name="Sasse F."/>
            <person name="Scharfe M."/>
            <person name="Schuster S.C."/>
            <person name="Suen G."/>
            <person name="Treuner-Lange A."/>
            <person name="Velicer G.J."/>
            <person name="Vorholter F.-J."/>
            <person name="Weissman K.J."/>
            <person name="Welch R.D."/>
            <person name="Wenzel S.C."/>
            <person name="Whitworth D.E."/>
            <person name="Wilhelm S."/>
            <person name="Wittmann C."/>
            <person name="Bloecker H."/>
            <person name="Puehler A."/>
            <person name="Mueller R."/>
        </authorList>
    </citation>
    <scope>NUCLEOTIDE SEQUENCE [LARGE SCALE GENOMIC DNA]</scope>
    <source>
        <strain evidence="8">So ce56</strain>
    </source>
</reference>
<evidence type="ECO:0000313" key="8">
    <source>
        <dbReference type="Proteomes" id="UP000002139"/>
    </source>
</evidence>
<dbReference type="InterPro" id="IPR013324">
    <property type="entry name" value="RNA_pol_sigma_r3/r4-like"/>
</dbReference>
<dbReference type="Gene3D" id="1.10.10.10">
    <property type="entry name" value="Winged helix-like DNA-binding domain superfamily/Winged helix DNA-binding domain"/>
    <property type="match status" value="1"/>
</dbReference>
<dbReference type="Gene3D" id="1.10.1740.10">
    <property type="match status" value="1"/>
</dbReference>
<dbReference type="GO" id="GO:0003677">
    <property type="term" value="F:DNA binding"/>
    <property type="evidence" value="ECO:0007669"/>
    <property type="project" value="InterPro"/>
</dbReference>
<dbReference type="InterPro" id="IPR039425">
    <property type="entry name" value="RNA_pol_sigma-70-like"/>
</dbReference>
<keyword evidence="4" id="KW-0804">Transcription</keyword>
<organism evidence="7 8">
    <name type="scientific">Sorangium cellulosum (strain So ce56)</name>
    <name type="common">Polyangium cellulosum (strain So ce56)</name>
    <dbReference type="NCBI Taxonomy" id="448385"/>
    <lineage>
        <taxon>Bacteria</taxon>
        <taxon>Pseudomonadati</taxon>
        <taxon>Myxococcota</taxon>
        <taxon>Polyangia</taxon>
        <taxon>Polyangiales</taxon>
        <taxon>Polyangiaceae</taxon>
        <taxon>Sorangium</taxon>
    </lineage>
</organism>
<dbReference type="BioCyc" id="SCEL448385:SCE_RS11125-MONOMER"/>
<dbReference type="NCBIfam" id="TIGR02937">
    <property type="entry name" value="sigma70-ECF"/>
    <property type="match status" value="1"/>
</dbReference>
<keyword evidence="3" id="KW-0731">Sigma factor</keyword>
<evidence type="ECO:0000259" key="5">
    <source>
        <dbReference type="Pfam" id="PF04542"/>
    </source>
</evidence>
<dbReference type="EMBL" id="AM746676">
    <property type="protein sequence ID" value="CAN92326.1"/>
    <property type="molecule type" value="Genomic_DNA"/>
</dbReference>
<gene>
    <name evidence="7" type="ordered locus">sce2167</name>
</gene>
<comment type="similarity">
    <text evidence="1">Belongs to the sigma-70 factor family. ECF subfamily.</text>
</comment>
<dbReference type="InterPro" id="IPR013249">
    <property type="entry name" value="RNA_pol_sigma70_r4_t2"/>
</dbReference>
<proteinExistence type="inferred from homology"/>
<dbReference type="SUPFAM" id="SSF88659">
    <property type="entry name" value="Sigma3 and sigma4 domains of RNA polymerase sigma factors"/>
    <property type="match status" value="1"/>
</dbReference>
<protein>
    <submittedName>
        <fullName evidence="7">ECF-family RNA polymerase sigma factor</fullName>
    </submittedName>
</protein>
<feature type="domain" description="RNA polymerase sigma factor 70 region 4 type 2" evidence="6">
    <location>
        <begin position="130"/>
        <end position="181"/>
    </location>
</feature>